<dbReference type="AlphaFoldDB" id="A0A0C3NPH7"/>
<reference evidence="1 2" key="1">
    <citation type="submission" date="2014-04" db="EMBL/GenBank/DDBJ databases">
        <authorList>
            <consortium name="DOE Joint Genome Institute"/>
            <person name="Kuo A."/>
            <person name="Kohler A."/>
            <person name="Costa M.D."/>
            <person name="Nagy L.G."/>
            <person name="Floudas D."/>
            <person name="Copeland A."/>
            <person name="Barry K.W."/>
            <person name="Cichocki N."/>
            <person name="Veneault-Fourrey C."/>
            <person name="LaButti K."/>
            <person name="Lindquist E.A."/>
            <person name="Lipzen A."/>
            <person name="Lundell T."/>
            <person name="Morin E."/>
            <person name="Murat C."/>
            <person name="Sun H."/>
            <person name="Tunlid A."/>
            <person name="Henrissat B."/>
            <person name="Grigoriev I.V."/>
            <person name="Hibbett D.S."/>
            <person name="Martin F."/>
            <person name="Nordberg H.P."/>
            <person name="Cantor M.N."/>
            <person name="Hua S.X."/>
        </authorList>
    </citation>
    <scope>NUCLEOTIDE SEQUENCE [LARGE SCALE GENOMIC DNA]</scope>
    <source>
        <strain evidence="1 2">Marx 270</strain>
    </source>
</reference>
<name>A0A0C3NPH7_PISTI</name>
<sequence>MGGILWPAGLSVLPIPTGLLLYGENHSEAQAISPSYGKACVVKAVILGGLDGVNQLTSNFCSFLSV</sequence>
<proteinExistence type="predicted"/>
<dbReference type="EMBL" id="KN832033">
    <property type="protein sequence ID" value="KIN97203.1"/>
    <property type="molecule type" value="Genomic_DNA"/>
</dbReference>
<dbReference type="Proteomes" id="UP000054217">
    <property type="component" value="Unassembled WGS sequence"/>
</dbReference>
<evidence type="ECO:0000313" key="2">
    <source>
        <dbReference type="Proteomes" id="UP000054217"/>
    </source>
</evidence>
<gene>
    <name evidence="1" type="ORF">M404DRAFT_1006245</name>
</gene>
<organism evidence="1 2">
    <name type="scientific">Pisolithus tinctorius Marx 270</name>
    <dbReference type="NCBI Taxonomy" id="870435"/>
    <lineage>
        <taxon>Eukaryota</taxon>
        <taxon>Fungi</taxon>
        <taxon>Dikarya</taxon>
        <taxon>Basidiomycota</taxon>
        <taxon>Agaricomycotina</taxon>
        <taxon>Agaricomycetes</taxon>
        <taxon>Agaricomycetidae</taxon>
        <taxon>Boletales</taxon>
        <taxon>Sclerodermatineae</taxon>
        <taxon>Pisolithaceae</taxon>
        <taxon>Pisolithus</taxon>
    </lineage>
</organism>
<evidence type="ECO:0000313" key="1">
    <source>
        <dbReference type="EMBL" id="KIN97203.1"/>
    </source>
</evidence>
<keyword evidence="2" id="KW-1185">Reference proteome</keyword>
<dbReference type="HOGENOM" id="CLU_2832242_0_0_1"/>
<protein>
    <submittedName>
        <fullName evidence="1">Uncharacterized protein</fullName>
    </submittedName>
</protein>
<dbReference type="InParanoid" id="A0A0C3NPH7"/>
<accession>A0A0C3NPH7</accession>
<reference evidence="2" key="2">
    <citation type="submission" date="2015-01" db="EMBL/GenBank/DDBJ databases">
        <title>Evolutionary Origins and Diversification of the Mycorrhizal Mutualists.</title>
        <authorList>
            <consortium name="DOE Joint Genome Institute"/>
            <consortium name="Mycorrhizal Genomics Consortium"/>
            <person name="Kohler A."/>
            <person name="Kuo A."/>
            <person name="Nagy L.G."/>
            <person name="Floudas D."/>
            <person name="Copeland A."/>
            <person name="Barry K.W."/>
            <person name="Cichocki N."/>
            <person name="Veneault-Fourrey C."/>
            <person name="LaButti K."/>
            <person name="Lindquist E.A."/>
            <person name="Lipzen A."/>
            <person name="Lundell T."/>
            <person name="Morin E."/>
            <person name="Murat C."/>
            <person name="Riley R."/>
            <person name="Ohm R."/>
            <person name="Sun H."/>
            <person name="Tunlid A."/>
            <person name="Henrissat B."/>
            <person name="Grigoriev I.V."/>
            <person name="Hibbett D.S."/>
            <person name="Martin F."/>
        </authorList>
    </citation>
    <scope>NUCLEOTIDE SEQUENCE [LARGE SCALE GENOMIC DNA]</scope>
    <source>
        <strain evidence="2">Marx 270</strain>
    </source>
</reference>